<evidence type="ECO:0000256" key="7">
    <source>
        <dbReference type="HAMAP-Rule" id="MF_00802"/>
    </source>
</evidence>
<evidence type="ECO:0000313" key="12">
    <source>
        <dbReference type="Proteomes" id="UP001267710"/>
    </source>
</evidence>
<dbReference type="EC" id="2.7.7.42" evidence="7"/>
<dbReference type="RefSeq" id="WP_309827688.1">
    <property type="nucleotide sequence ID" value="NZ_JAVIZX010000001.1"/>
</dbReference>
<feature type="region of interest" description="Adenylyl removase" evidence="7">
    <location>
        <begin position="1"/>
        <end position="424"/>
    </location>
</feature>
<dbReference type="InterPro" id="IPR013546">
    <property type="entry name" value="PII_UdlTrfase/GS_AdlTrfase"/>
</dbReference>
<feature type="domain" description="PII-uridylyltransferase/Glutamine-synthetase adenylyltransferase" evidence="10">
    <location>
        <begin position="279"/>
        <end position="419"/>
    </location>
</feature>
<evidence type="ECO:0000256" key="2">
    <source>
        <dbReference type="ARBA" id="ARBA00022695"/>
    </source>
</evidence>
<dbReference type="PANTHER" id="PTHR30621">
    <property type="entry name" value="GLUTAMINE SYNTHETASE ADENYLYLTRANSFERASE"/>
    <property type="match status" value="1"/>
</dbReference>
<dbReference type="GO" id="GO:0008882">
    <property type="term" value="F:[glutamate-ammonia-ligase] adenylyltransferase activity"/>
    <property type="evidence" value="ECO:0007669"/>
    <property type="project" value="UniProtKB-EC"/>
</dbReference>
<gene>
    <name evidence="7" type="primary">glnE</name>
    <name evidence="11" type="ORF">QE399_001528</name>
</gene>
<protein>
    <recommendedName>
        <fullName evidence="7">Bifunctional glutamine synthetase adenylyltransferase/adenylyl-removing enzyme</fullName>
    </recommendedName>
    <alternativeName>
        <fullName evidence="7">ATP:glutamine synthetase adenylyltransferase</fullName>
    </alternativeName>
    <alternativeName>
        <fullName evidence="7">ATase</fullName>
    </alternativeName>
    <domain>
        <recommendedName>
            <fullName evidence="7">Glutamine synthetase adenylyl-L-tyrosine phosphorylase</fullName>
            <ecNumber evidence="7">2.7.7.89</ecNumber>
        </recommendedName>
        <alternativeName>
            <fullName evidence="7">Adenylyl removase</fullName>
            <shortName evidence="7">AR</shortName>
            <shortName evidence="7">AT-N</shortName>
        </alternativeName>
    </domain>
    <domain>
        <recommendedName>
            <fullName evidence="7">Glutamine synthetase adenylyl transferase</fullName>
            <ecNumber evidence="7">2.7.7.42</ecNumber>
        </recommendedName>
        <alternativeName>
            <fullName evidence="7">Adenylyl transferase</fullName>
            <shortName evidence="7">AT</shortName>
            <shortName evidence="7">AT-C</shortName>
        </alternativeName>
    </domain>
</protein>
<dbReference type="EMBL" id="JAVIZX010000001">
    <property type="protein sequence ID" value="MDR6213839.1"/>
    <property type="molecule type" value="Genomic_DNA"/>
</dbReference>
<dbReference type="EC" id="2.7.7.89" evidence="7"/>
<comment type="cofactor">
    <cofactor evidence="7">
        <name>Mg(2+)</name>
        <dbReference type="ChEBI" id="CHEBI:18420"/>
    </cofactor>
</comment>
<dbReference type="Pfam" id="PF08335">
    <property type="entry name" value="GlnD_UR_UTase"/>
    <property type="match status" value="1"/>
</dbReference>
<feature type="region of interest" description="Disordered" evidence="8">
    <location>
        <begin position="1"/>
        <end position="20"/>
    </location>
</feature>
<feature type="compositionally biased region" description="Pro residues" evidence="8">
    <location>
        <begin position="1"/>
        <end position="11"/>
    </location>
</feature>
<dbReference type="InterPro" id="IPR043519">
    <property type="entry name" value="NT_sf"/>
</dbReference>
<comment type="function">
    <text evidence="7">Involved in the regulation of glutamine synthetase GlnA, a key enzyme in the process to assimilate ammonia. When cellular nitrogen levels are high, the C-terminal adenylyl transferase (AT) inactivates GlnA by covalent transfer of an adenylyl group from ATP to specific tyrosine residue of GlnA, thus reducing its activity. Conversely, when nitrogen levels are low, the N-terminal adenylyl removase (AR) activates GlnA by removing the adenylyl group by phosphorolysis, increasing its activity. The regulatory region of GlnE binds the signal transduction protein PII (GlnB) which indicates the nitrogen status of the cell.</text>
</comment>
<dbReference type="SUPFAM" id="SSF81301">
    <property type="entry name" value="Nucleotidyltransferase"/>
    <property type="match status" value="2"/>
</dbReference>
<sequence>MQMPFPEPSAPTAPLAQHSRFQQRLHRRYEQELSLLPPGAPQRDTLGAAYEALRQRGHDVGSALRILRQLVMERLIHLDCEAQAPLEDITRAVTWLAEFALDRACQQAREELDARHGAPRGPDGQPVQLWIIGMGKLGARELNVSSDIDLIYVYEHDGETAGNAEGRNRISNHEYFGHAVKAIYSLVGDTTEHGFVFRVDLALRPNGNSGPPAVSLAALEEYLQTHGREWERFAWLKSRVVAPRDCLGQPEVQALRGVVLPFVFRRYLDYSVFDALRSLHRQIRDHAAKRSAGHPERANDVKLSRGGIREIEFIVQLLQVVRGGQFPELRCRPTLEALQRLARAGLMPQETADALAAAYTFLRRVEHRIQYLDDQQTHVLPTRDDDLAWIAHTLGLGSCAFLHQLDAHRELVAQEFDTLLGSPGKKQCSGGGCGGPRAQAAPAPELDTLLEQLPPTVRDRVAEWKTHPRVASLRDEARHRLFRLVQRTGRWLAEGKVNEDAAVRLVGWLEPLLRRESYLALLLERPSVHEHLLHLLGAAKWPARYMLQHPGVIDELAGDALLSERFVPADFERELRLRLASLQTTGEDDDETLLNLLRRAHHAETFRTLARDVEGRVTIEQAADDLSALADSVLKLTAEWCWSRLKNRHRETPQFGIIAYGKLGGRELGYGSDLDIVFVFDDDDDRAPEVYSAFVRKLINWLTVKTGEGDLFEIDTALRPNGNSGLLVTRFEAYANYQERRGSNTAWTWEHQAMTRARFVLGSEDLAAPAPDEDEGTSPAPSERSALSLRARFDAVREAVITAPRDPVALRDEIVTMRERVRAAHPVPAGQFDVKHSPAGMVDAEFAVQYLVLSQSAEHPGLRQNLGNIGLLQRAEAAGLLPAGVGTAAAAAYRKLRQVQHRARLNEEPTRVAPETLEAEREAIKVLWWAVFGK</sequence>
<keyword evidence="2 7" id="KW-0548">Nucleotidyltransferase</keyword>
<evidence type="ECO:0000256" key="3">
    <source>
        <dbReference type="ARBA" id="ARBA00022741"/>
    </source>
</evidence>
<dbReference type="Gene3D" id="3.30.460.10">
    <property type="entry name" value="Beta Polymerase, domain 2"/>
    <property type="match status" value="2"/>
</dbReference>
<dbReference type="InterPro" id="IPR023057">
    <property type="entry name" value="GlnE"/>
</dbReference>
<keyword evidence="5 7" id="KW-0460">Magnesium</keyword>
<evidence type="ECO:0000256" key="4">
    <source>
        <dbReference type="ARBA" id="ARBA00022840"/>
    </source>
</evidence>
<keyword evidence="3 7" id="KW-0547">Nucleotide-binding</keyword>
<comment type="caution">
    <text evidence="11">The sequence shown here is derived from an EMBL/GenBank/DDBJ whole genome shotgun (WGS) entry which is preliminary data.</text>
</comment>
<comment type="catalytic activity">
    <reaction evidence="7">
        <text>[glutamine synthetase]-L-tyrosine + ATP = [glutamine synthetase]-O(4)-(5'-adenylyl)-L-tyrosine + diphosphate</text>
        <dbReference type="Rhea" id="RHEA:18589"/>
        <dbReference type="Rhea" id="RHEA-COMP:10660"/>
        <dbReference type="Rhea" id="RHEA-COMP:10661"/>
        <dbReference type="ChEBI" id="CHEBI:30616"/>
        <dbReference type="ChEBI" id="CHEBI:33019"/>
        <dbReference type="ChEBI" id="CHEBI:46858"/>
        <dbReference type="ChEBI" id="CHEBI:83624"/>
        <dbReference type="EC" id="2.7.7.42"/>
    </reaction>
</comment>
<dbReference type="NCBIfam" id="NF008292">
    <property type="entry name" value="PRK11072.1"/>
    <property type="match status" value="1"/>
</dbReference>
<dbReference type="GO" id="GO:0047388">
    <property type="term" value="F:[glutamine synthetase]-adenylyl-L-tyrosine phosphorylase activity"/>
    <property type="evidence" value="ECO:0007669"/>
    <property type="project" value="UniProtKB-EC"/>
</dbReference>
<keyword evidence="4 7" id="KW-0067">ATP-binding</keyword>
<comment type="similarity">
    <text evidence="7">Belongs to the GlnE family.</text>
</comment>
<dbReference type="HAMAP" id="MF_00802">
    <property type="entry name" value="GlnE"/>
    <property type="match status" value="1"/>
</dbReference>
<evidence type="ECO:0000256" key="1">
    <source>
        <dbReference type="ARBA" id="ARBA00022679"/>
    </source>
</evidence>
<dbReference type="Proteomes" id="UP001267710">
    <property type="component" value="Unassembled WGS sequence"/>
</dbReference>
<evidence type="ECO:0000259" key="10">
    <source>
        <dbReference type="Pfam" id="PF08335"/>
    </source>
</evidence>
<feature type="domain" description="Glutamate-ammonia ligase adenylyltransferase repeated" evidence="9">
    <location>
        <begin position="530"/>
        <end position="768"/>
    </location>
</feature>
<organism evidence="11 12">
    <name type="scientific">Paracidovorax wautersii</name>
    <dbReference type="NCBI Taxonomy" id="1177982"/>
    <lineage>
        <taxon>Bacteria</taxon>
        <taxon>Pseudomonadati</taxon>
        <taxon>Pseudomonadota</taxon>
        <taxon>Betaproteobacteria</taxon>
        <taxon>Burkholderiales</taxon>
        <taxon>Comamonadaceae</taxon>
        <taxon>Paracidovorax</taxon>
    </lineage>
</organism>
<evidence type="ECO:0000256" key="6">
    <source>
        <dbReference type="ARBA" id="ARBA00023268"/>
    </source>
</evidence>
<feature type="region of interest" description="Adenylyl transferase" evidence="7">
    <location>
        <begin position="429"/>
        <end position="934"/>
    </location>
</feature>
<feature type="domain" description="Glutamate-ammonia ligase adenylyltransferase repeated" evidence="9">
    <location>
        <begin position="50"/>
        <end position="244"/>
    </location>
</feature>
<dbReference type="Pfam" id="PF03710">
    <property type="entry name" value="GlnE"/>
    <property type="match status" value="2"/>
</dbReference>
<evidence type="ECO:0000256" key="8">
    <source>
        <dbReference type="SAM" id="MobiDB-lite"/>
    </source>
</evidence>
<dbReference type="SUPFAM" id="SSF81593">
    <property type="entry name" value="Nucleotidyltransferase substrate binding subunit/domain"/>
    <property type="match status" value="2"/>
</dbReference>
<dbReference type="PANTHER" id="PTHR30621:SF0">
    <property type="entry name" value="BIFUNCTIONAL GLUTAMINE SYNTHETASE ADENYLYLTRANSFERASE_ADENYLYL-REMOVING ENZYME"/>
    <property type="match status" value="1"/>
</dbReference>
<comment type="catalytic activity">
    <reaction evidence="7">
        <text>[glutamine synthetase]-O(4)-(5'-adenylyl)-L-tyrosine + phosphate = [glutamine synthetase]-L-tyrosine + ADP</text>
        <dbReference type="Rhea" id="RHEA:43716"/>
        <dbReference type="Rhea" id="RHEA-COMP:10660"/>
        <dbReference type="Rhea" id="RHEA-COMP:10661"/>
        <dbReference type="ChEBI" id="CHEBI:43474"/>
        <dbReference type="ChEBI" id="CHEBI:46858"/>
        <dbReference type="ChEBI" id="CHEBI:83624"/>
        <dbReference type="ChEBI" id="CHEBI:456216"/>
        <dbReference type="EC" id="2.7.7.89"/>
    </reaction>
</comment>
<dbReference type="Gene3D" id="1.20.120.1510">
    <property type="match status" value="1"/>
</dbReference>
<dbReference type="Gene3D" id="1.20.120.330">
    <property type="entry name" value="Nucleotidyltransferases domain 2"/>
    <property type="match status" value="2"/>
</dbReference>
<reference evidence="11 12" key="1">
    <citation type="submission" date="2023-08" db="EMBL/GenBank/DDBJ databases">
        <title>Functional and genomic diversity of the sorghum phyllosphere microbiome.</title>
        <authorList>
            <person name="Shade A."/>
        </authorList>
    </citation>
    <scope>NUCLEOTIDE SEQUENCE [LARGE SCALE GENOMIC DNA]</scope>
    <source>
        <strain evidence="11 12">SORGH_AS_0335</strain>
    </source>
</reference>
<evidence type="ECO:0000259" key="9">
    <source>
        <dbReference type="Pfam" id="PF03710"/>
    </source>
</evidence>
<keyword evidence="6 7" id="KW-0511">Multifunctional enzyme</keyword>
<name>A0ABU1I9D5_9BURK</name>
<dbReference type="CDD" id="cd05401">
    <property type="entry name" value="NT_GlnE_GlnD_like"/>
    <property type="match status" value="2"/>
</dbReference>
<evidence type="ECO:0000256" key="5">
    <source>
        <dbReference type="ARBA" id="ARBA00022842"/>
    </source>
</evidence>
<keyword evidence="1 7" id="KW-0808">Transferase</keyword>
<dbReference type="InterPro" id="IPR005190">
    <property type="entry name" value="GlnE_rpt_dom"/>
</dbReference>
<keyword evidence="12" id="KW-1185">Reference proteome</keyword>
<proteinExistence type="inferred from homology"/>
<accession>A0ABU1I9D5</accession>
<evidence type="ECO:0000313" key="11">
    <source>
        <dbReference type="EMBL" id="MDR6213839.1"/>
    </source>
</evidence>